<evidence type="ECO:0000313" key="4">
    <source>
        <dbReference type="RefSeq" id="XP_021858592.2"/>
    </source>
</evidence>
<feature type="region of interest" description="Disordered" evidence="1">
    <location>
        <begin position="1"/>
        <end position="44"/>
    </location>
</feature>
<dbReference type="Gene3D" id="1.25.40.620">
    <property type="match status" value="1"/>
</dbReference>
<evidence type="ECO:0000256" key="1">
    <source>
        <dbReference type="SAM" id="MobiDB-lite"/>
    </source>
</evidence>
<dbReference type="AlphaFoldDB" id="A0A9R0IZQ9"/>
<protein>
    <submittedName>
        <fullName evidence="4">Tetrapyrrole-binding protein, chloroplastic</fullName>
    </submittedName>
</protein>
<feature type="region of interest" description="Disordered" evidence="1">
    <location>
        <begin position="253"/>
        <end position="275"/>
    </location>
</feature>
<evidence type="ECO:0000259" key="2">
    <source>
        <dbReference type="Pfam" id="PF05419"/>
    </source>
</evidence>
<dbReference type="SUPFAM" id="SSF140869">
    <property type="entry name" value="GUN4-like"/>
    <property type="match status" value="1"/>
</dbReference>
<dbReference type="KEGG" id="soe:110797785"/>
<dbReference type="CDD" id="cd16383">
    <property type="entry name" value="GUN4"/>
    <property type="match status" value="1"/>
</dbReference>
<reference evidence="4" key="2">
    <citation type="submission" date="2025-08" db="UniProtKB">
        <authorList>
            <consortium name="RefSeq"/>
        </authorList>
    </citation>
    <scope>IDENTIFICATION</scope>
    <source>
        <tissue evidence="4">Leaf</tissue>
    </source>
</reference>
<accession>A0A9R0IZQ9</accession>
<proteinExistence type="predicted"/>
<dbReference type="Gene3D" id="1.10.10.1770">
    <property type="entry name" value="Gun4-like"/>
    <property type="match status" value="1"/>
</dbReference>
<reference evidence="3" key="1">
    <citation type="journal article" date="2021" name="Nat. Commun.">
        <title>Genomic analyses provide insights into spinach domestication and the genetic basis of agronomic traits.</title>
        <authorList>
            <person name="Cai X."/>
            <person name="Sun X."/>
            <person name="Xu C."/>
            <person name="Sun H."/>
            <person name="Wang X."/>
            <person name="Ge C."/>
            <person name="Zhang Z."/>
            <person name="Wang Q."/>
            <person name="Fei Z."/>
            <person name="Jiao C."/>
            <person name="Wang Q."/>
        </authorList>
    </citation>
    <scope>NUCLEOTIDE SEQUENCE [LARGE SCALE GENOMIC DNA]</scope>
    <source>
        <strain evidence="3">cv. Varoflay</strain>
    </source>
</reference>
<dbReference type="Proteomes" id="UP000813463">
    <property type="component" value="Chromosome 3"/>
</dbReference>
<feature type="domain" description="GUN4-like" evidence="2">
    <location>
        <begin position="81"/>
        <end position="201"/>
    </location>
</feature>
<dbReference type="InterPro" id="IPR037215">
    <property type="entry name" value="GUN4-like_sf"/>
</dbReference>
<dbReference type="GeneID" id="110797785"/>
<dbReference type="RefSeq" id="XP_021858592.2">
    <property type="nucleotide sequence ID" value="XM_022002900.2"/>
</dbReference>
<dbReference type="PANTHER" id="PTHR34800">
    <property type="entry name" value="TETRAPYRROLE-BINDING PROTEIN, CHLOROPLASTIC"/>
    <property type="match status" value="1"/>
</dbReference>
<dbReference type="GO" id="GO:0046906">
    <property type="term" value="F:tetrapyrrole binding"/>
    <property type="evidence" value="ECO:0000318"/>
    <property type="project" value="GO_Central"/>
</dbReference>
<dbReference type="GO" id="GO:0009507">
    <property type="term" value="C:chloroplast"/>
    <property type="evidence" value="ECO:0000318"/>
    <property type="project" value="GO_Central"/>
</dbReference>
<dbReference type="GO" id="GO:0010019">
    <property type="term" value="P:chloroplast-nucleus signaling pathway"/>
    <property type="evidence" value="ECO:0000318"/>
    <property type="project" value="GO_Central"/>
</dbReference>
<dbReference type="InterPro" id="IPR008629">
    <property type="entry name" value="GUN4-like"/>
</dbReference>
<feature type="compositionally biased region" description="Low complexity" evidence="1">
    <location>
        <begin position="28"/>
        <end position="43"/>
    </location>
</feature>
<gene>
    <name evidence="4" type="primary">LOC110797785</name>
</gene>
<dbReference type="Pfam" id="PF05419">
    <property type="entry name" value="GUN4"/>
    <property type="match status" value="1"/>
</dbReference>
<sequence>MATIHHQSYHHSSPYSVARRPRRHSLDSSIPSSTTTTSSSSISLKHPNTISLSSHMITFPLLSSPSATTTNTPTTTPDTAFSLDVLQRHLASGDFRQADEETRRLIIVLAGEAAVKRGYVFFSEVQFMPSDDLKAIDELWLKSSGGRFGYSVQRKIWLKLDKDFTRFFIKVGWMKKLDTEVEQFNYRAFPNEFIWELNPTPPPTTNANDAANDNNNNDIRVNDAPPEGHLPLTNALRGTQLLNCILTHPAFNDDGSDKVEDDDDNQGVVEESDKKKSRFATLRDKLFKPNYSF</sequence>
<dbReference type="PANTHER" id="PTHR34800:SF1">
    <property type="entry name" value="TETRAPYRROLE-BINDING PROTEIN, CHLOROPLASTIC"/>
    <property type="match status" value="1"/>
</dbReference>
<organism evidence="3 4">
    <name type="scientific">Spinacia oleracea</name>
    <name type="common">Spinach</name>
    <dbReference type="NCBI Taxonomy" id="3562"/>
    <lineage>
        <taxon>Eukaryota</taxon>
        <taxon>Viridiplantae</taxon>
        <taxon>Streptophyta</taxon>
        <taxon>Embryophyta</taxon>
        <taxon>Tracheophyta</taxon>
        <taxon>Spermatophyta</taxon>
        <taxon>Magnoliopsida</taxon>
        <taxon>eudicotyledons</taxon>
        <taxon>Gunneridae</taxon>
        <taxon>Pentapetalae</taxon>
        <taxon>Caryophyllales</taxon>
        <taxon>Chenopodiaceae</taxon>
        <taxon>Chenopodioideae</taxon>
        <taxon>Anserineae</taxon>
        <taxon>Spinacia</taxon>
    </lineage>
</organism>
<name>A0A9R0IZQ9_SPIOL</name>
<keyword evidence="3" id="KW-1185">Reference proteome</keyword>
<evidence type="ECO:0000313" key="3">
    <source>
        <dbReference type="Proteomes" id="UP000813463"/>
    </source>
</evidence>